<feature type="transmembrane region" description="Helical" evidence="2">
    <location>
        <begin position="109"/>
        <end position="129"/>
    </location>
</feature>
<name>A0AAU7DVG5_9MICO</name>
<feature type="transmembrane region" description="Helical" evidence="2">
    <location>
        <begin position="351"/>
        <end position="371"/>
    </location>
</feature>
<sequence>MSLSGGYRPPNAQGKIKPAGRVIEDRESLREQLNAQRSSIDGVPWVSGLVAAVQSLVFGLAIILIPVLTTAAISTTLVDQDFAFGPSFMAGLRFWALGHGGQEMVQGSAITLIPLGLTIVLILAGSLSVRRTVKPGYDAAGWYAGSYLLIVLALSAAVGAVSGGSFLSILVTTLIIAVASLALGLRKRLDAAKFREQLGTQLGRPPVWLRIGVRMGSAALALVLLIAGVVLAGWFMLGMDNMAEVLGQWSLDAPSGIAMGAAQLALVPNLLLWAAAWSSGTNFAVGQDTMISLTQTELGPLPALPMLGALPSAPAWPILHNLLPILLVLVCAAAGMIFARHRYQMGAWQMLGVLVSGVGTVFVGFMILYWLGSGAAGPHRLSEVGVNPLSGAGQLALLSGIGFVLVTLLMRPEVRQWTKHWWGKAMERATRVDDLDFVPAQPDAQAESVIRVGRNEPAELGEVEPGQSEPAGPSAQVPLPDRD</sequence>
<proteinExistence type="predicted"/>
<feature type="transmembrane region" description="Helical" evidence="2">
    <location>
        <begin position="141"/>
        <end position="160"/>
    </location>
</feature>
<protein>
    <submittedName>
        <fullName evidence="3">DUF6350 family protein</fullName>
    </submittedName>
</protein>
<dbReference type="AlphaFoldDB" id="A0AAU7DVG5"/>
<feature type="transmembrane region" description="Helical" evidence="2">
    <location>
        <begin position="322"/>
        <end position="339"/>
    </location>
</feature>
<keyword evidence="2" id="KW-0812">Transmembrane</keyword>
<dbReference type="Pfam" id="PF19877">
    <property type="entry name" value="DUF6350"/>
    <property type="match status" value="1"/>
</dbReference>
<keyword evidence="2" id="KW-0472">Membrane</keyword>
<evidence type="ECO:0000256" key="1">
    <source>
        <dbReference type="SAM" id="MobiDB-lite"/>
    </source>
</evidence>
<feature type="transmembrane region" description="Helical" evidence="2">
    <location>
        <begin position="166"/>
        <end position="185"/>
    </location>
</feature>
<gene>
    <name evidence="3" type="ORF">V5R04_02815</name>
</gene>
<evidence type="ECO:0000256" key="2">
    <source>
        <dbReference type="SAM" id="Phobius"/>
    </source>
</evidence>
<dbReference type="InterPro" id="IPR045931">
    <property type="entry name" value="DUF6350"/>
</dbReference>
<organism evidence="3">
    <name type="scientific">Jonesiaceae bacterium BS-20</name>
    <dbReference type="NCBI Taxonomy" id="3120821"/>
    <lineage>
        <taxon>Bacteria</taxon>
        <taxon>Bacillati</taxon>
        <taxon>Actinomycetota</taxon>
        <taxon>Actinomycetes</taxon>
        <taxon>Micrococcales</taxon>
        <taxon>Jonesiaceae</taxon>
    </lineage>
</organism>
<reference evidence="3" key="1">
    <citation type="submission" date="2024-02" db="EMBL/GenBank/DDBJ databases">
        <title>Tomenella chthoni gen. nov. sp. nov., a member of the family Jonesiaceae isolated from bat guano.</title>
        <authorList>
            <person name="Miller S.L."/>
            <person name="King J."/>
            <person name="Sankaranarayanan K."/>
            <person name="Lawson P.A."/>
        </authorList>
    </citation>
    <scope>NUCLEOTIDE SEQUENCE</scope>
    <source>
        <strain evidence="3">BS-20</strain>
    </source>
</reference>
<feature type="region of interest" description="Disordered" evidence="1">
    <location>
        <begin position="446"/>
        <end position="483"/>
    </location>
</feature>
<feature type="transmembrane region" description="Helical" evidence="2">
    <location>
        <begin position="45"/>
        <end position="69"/>
    </location>
</feature>
<keyword evidence="2" id="KW-1133">Transmembrane helix</keyword>
<evidence type="ECO:0000313" key="3">
    <source>
        <dbReference type="EMBL" id="XBH22177.1"/>
    </source>
</evidence>
<dbReference type="EMBL" id="CP146203">
    <property type="protein sequence ID" value="XBH22177.1"/>
    <property type="molecule type" value="Genomic_DNA"/>
</dbReference>
<accession>A0AAU7DVG5</accession>
<feature type="transmembrane region" description="Helical" evidence="2">
    <location>
        <begin position="218"/>
        <end position="237"/>
    </location>
</feature>
<feature type="transmembrane region" description="Helical" evidence="2">
    <location>
        <begin position="391"/>
        <end position="410"/>
    </location>
</feature>